<feature type="region of interest" description="Disordered" evidence="2">
    <location>
        <begin position="338"/>
        <end position="377"/>
    </location>
</feature>
<evidence type="ECO:0000256" key="2">
    <source>
        <dbReference type="SAM" id="MobiDB-lite"/>
    </source>
</evidence>
<proteinExistence type="predicted"/>
<feature type="region of interest" description="Disordered" evidence="2">
    <location>
        <begin position="1"/>
        <end position="87"/>
    </location>
</feature>
<feature type="compositionally biased region" description="Basic and acidic residues" evidence="2">
    <location>
        <begin position="14"/>
        <end position="27"/>
    </location>
</feature>
<dbReference type="Gene3D" id="3.30.800.10">
    <property type="entry name" value="Phosphatidylinositol Phosphate Kinase II Beta"/>
    <property type="match status" value="1"/>
</dbReference>
<dbReference type="GO" id="GO:0005886">
    <property type="term" value="C:plasma membrane"/>
    <property type="evidence" value="ECO:0007669"/>
    <property type="project" value="TreeGrafter"/>
</dbReference>
<protein>
    <submittedName>
        <fullName evidence="4">Phosphatidylinositol-4-phosphate 5-kinase, putative</fullName>
    </submittedName>
</protein>
<evidence type="ECO:0000256" key="1">
    <source>
        <dbReference type="PROSITE-ProRule" id="PRU00781"/>
    </source>
</evidence>
<dbReference type="SUPFAM" id="SSF56104">
    <property type="entry name" value="SAICAR synthase-like"/>
    <property type="match status" value="1"/>
</dbReference>
<dbReference type="PANTHER" id="PTHR23086">
    <property type="entry name" value="PHOSPHATIDYLINOSITOL-4-PHOSPHATE 5-KINASE"/>
    <property type="match status" value="1"/>
</dbReference>
<dbReference type="OMA" id="DYSPMCY"/>
<dbReference type="SMART" id="SM00330">
    <property type="entry name" value="PIPKc"/>
    <property type="match status" value="1"/>
</dbReference>
<dbReference type="Gene3D" id="3.30.810.10">
    <property type="entry name" value="2-Layer Sandwich"/>
    <property type="match status" value="1"/>
</dbReference>
<dbReference type="PANTHER" id="PTHR23086:SF8">
    <property type="entry name" value="PHOSPHATIDYLINOSITOL 5-PHOSPHATE 4-KINASE, ISOFORM A"/>
    <property type="match status" value="1"/>
</dbReference>
<dbReference type="OrthoDB" id="20783at2759"/>
<accession>A0A0S4IZA7</accession>
<evidence type="ECO:0000313" key="5">
    <source>
        <dbReference type="Proteomes" id="UP000051952"/>
    </source>
</evidence>
<gene>
    <name evidence="4" type="ORF">BSAL_82495</name>
</gene>
<dbReference type="GO" id="GO:0005524">
    <property type="term" value="F:ATP binding"/>
    <property type="evidence" value="ECO:0007669"/>
    <property type="project" value="UniProtKB-UniRule"/>
</dbReference>
<sequence>MKLALSKSISHISLPDKNRPLDPRKDFTIASSLQFKKANVNGKEGPQARGRTADAAQQRSRAGGVSCCSSSSVKEQRPPPLASRYRPESFPGVAVEQHEPFTGVQRSATAAGAVDHDDDDHENDDDSEDDIDGHHATKAPASFVFTDYSPMAYRHIRGFFNVEPQAYRQVLVQSTWHSVPTPGKSSAQLFFCGQNWVIKTMITEESDFLRNVLHKYYYHARDNPSTLLPHFVGHHMIELNGKKITFVIMQNVFATANKIHEKYDLKGSTIGRFATKVEKMKQTCTQKDLDINRPILIGEARRELLTDQMKKDCDFLRRSSIMDYSLLIGIHVVPRGSGRSSAQTAGGDHHNDDSGNGEGNTAAAAAAPNAPVATSSASSELDGKCFTADQGGMLSHDEVNGRREIYYIGIIDILQEYNLWKRSETLVMGIRRRSLHQISSVPPNEYASRFLSFMSSLLV</sequence>
<dbReference type="EMBL" id="CYKH01000911">
    <property type="protein sequence ID" value="CUG64347.1"/>
    <property type="molecule type" value="Genomic_DNA"/>
</dbReference>
<dbReference type="VEuPathDB" id="TriTrypDB:BSAL_82495"/>
<reference evidence="5" key="1">
    <citation type="submission" date="2015-09" db="EMBL/GenBank/DDBJ databases">
        <authorList>
            <consortium name="Pathogen Informatics"/>
        </authorList>
    </citation>
    <scope>NUCLEOTIDE SEQUENCE [LARGE SCALE GENOMIC DNA]</scope>
    <source>
        <strain evidence="5">Lake Konstanz</strain>
    </source>
</reference>
<evidence type="ECO:0000313" key="4">
    <source>
        <dbReference type="EMBL" id="CUG64347.1"/>
    </source>
</evidence>
<keyword evidence="1 4" id="KW-0418">Kinase</keyword>
<organism evidence="4 5">
    <name type="scientific">Bodo saltans</name>
    <name type="common">Flagellated protozoan</name>
    <dbReference type="NCBI Taxonomy" id="75058"/>
    <lineage>
        <taxon>Eukaryota</taxon>
        <taxon>Discoba</taxon>
        <taxon>Euglenozoa</taxon>
        <taxon>Kinetoplastea</taxon>
        <taxon>Metakinetoplastina</taxon>
        <taxon>Eubodonida</taxon>
        <taxon>Bodonidae</taxon>
        <taxon>Bodo</taxon>
    </lineage>
</organism>
<keyword evidence="1" id="KW-0067">ATP-binding</keyword>
<dbReference type="Proteomes" id="UP000051952">
    <property type="component" value="Unassembled WGS sequence"/>
</dbReference>
<feature type="region of interest" description="Disordered" evidence="2">
    <location>
        <begin position="105"/>
        <end position="135"/>
    </location>
</feature>
<keyword evidence="1" id="KW-0547">Nucleotide-binding</keyword>
<dbReference type="Pfam" id="PF01504">
    <property type="entry name" value="PIP5K"/>
    <property type="match status" value="1"/>
</dbReference>
<keyword evidence="5" id="KW-1185">Reference proteome</keyword>
<dbReference type="InterPro" id="IPR027483">
    <property type="entry name" value="PInositol-4-P-4/5-kinase_C_sf"/>
</dbReference>
<keyword evidence="1" id="KW-0808">Transferase</keyword>
<dbReference type="PROSITE" id="PS51455">
    <property type="entry name" value="PIPK"/>
    <property type="match status" value="1"/>
</dbReference>
<dbReference type="InterPro" id="IPR023610">
    <property type="entry name" value="PInositol-4/5-P-5/4-kinase"/>
</dbReference>
<evidence type="ECO:0000259" key="3">
    <source>
        <dbReference type="PROSITE" id="PS51455"/>
    </source>
</evidence>
<name>A0A0S4IZA7_BODSA</name>
<feature type="compositionally biased region" description="Low complexity" evidence="2">
    <location>
        <begin position="63"/>
        <end position="73"/>
    </location>
</feature>
<feature type="compositionally biased region" description="Low complexity" evidence="2">
    <location>
        <begin position="359"/>
        <end position="377"/>
    </location>
</feature>
<dbReference type="AlphaFoldDB" id="A0A0S4IZA7"/>
<dbReference type="GO" id="GO:0046854">
    <property type="term" value="P:phosphatidylinositol phosphate biosynthetic process"/>
    <property type="evidence" value="ECO:0007669"/>
    <property type="project" value="TreeGrafter"/>
</dbReference>
<dbReference type="InterPro" id="IPR002498">
    <property type="entry name" value="PInositol-4-P-4/5-kinase_core"/>
</dbReference>
<dbReference type="CDD" id="cd00139">
    <property type="entry name" value="PIPKc"/>
    <property type="match status" value="1"/>
</dbReference>
<dbReference type="GO" id="GO:0016308">
    <property type="term" value="F:1-phosphatidylinositol-4-phosphate 5-kinase activity"/>
    <property type="evidence" value="ECO:0007669"/>
    <property type="project" value="TreeGrafter"/>
</dbReference>
<dbReference type="InterPro" id="IPR027484">
    <property type="entry name" value="PInositol-4-P-5-kinase_N"/>
</dbReference>
<feature type="compositionally biased region" description="Acidic residues" evidence="2">
    <location>
        <begin position="116"/>
        <end position="131"/>
    </location>
</feature>
<feature type="domain" description="PIPK" evidence="3">
    <location>
        <begin position="81"/>
        <end position="458"/>
    </location>
</feature>